<dbReference type="Gene3D" id="3.30.450.40">
    <property type="match status" value="1"/>
</dbReference>
<keyword evidence="1" id="KW-0547">Nucleotide-binding</keyword>
<evidence type="ECO:0000313" key="9">
    <source>
        <dbReference type="Proteomes" id="UP001501333"/>
    </source>
</evidence>
<keyword evidence="9" id="KW-1185">Reference proteome</keyword>
<protein>
    <recommendedName>
        <fullName evidence="7">Sigma-54 factor interaction domain-containing protein</fullName>
    </recommendedName>
</protein>
<proteinExistence type="predicted"/>
<dbReference type="Gene3D" id="1.10.10.60">
    <property type="entry name" value="Homeodomain-like"/>
    <property type="match status" value="1"/>
</dbReference>
<dbReference type="PANTHER" id="PTHR32071:SF117">
    <property type="entry name" value="PTS-DEPENDENT DIHYDROXYACETONE KINASE OPERON REGULATORY PROTEIN-RELATED"/>
    <property type="match status" value="1"/>
</dbReference>
<evidence type="ECO:0000256" key="4">
    <source>
        <dbReference type="ARBA" id="ARBA00023125"/>
    </source>
</evidence>
<keyword evidence="4" id="KW-0238">DNA-binding</keyword>
<evidence type="ECO:0000256" key="3">
    <source>
        <dbReference type="ARBA" id="ARBA00023015"/>
    </source>
</evidence>
<dbReference type="PANTHER" id="PTHR32071">
    <property type="entry name" value="TRANSCRIPTIONAL REGULATORY PROTEIN"/>
    <property type="match status" value="1"/>
</dbReference>
<dbReference type="Pfam" id="PF00158">
    <property type="entry name" value="Sigma54_activat"/>
    <property type="match status" value="1"/>
</dbReference>
<evidence type="ECO:0000256" key="2">
    <source>
        <dbReference type="ARBA" id="ARBA00022840"/>
    </source>
</evidence>
<dbReference type="PROSITE" id="PS00688">
    <property type="entry name" value="SIGMA54_INTERACT_3"/>
    <property type="match status" value="1"/>
</dbReference>
<evidence type="ECO:0000256" key="5">
    <source>
        <dbReference type="ARBA" id="ARBA00023159"/>
    </source>
</evidence>
<dbReference type="InterPro" id="IPR002078">
    <property type="entry name" value="Sigma_54_int"/>
</dbReference>
<dbReference type="InterPro" id="IPR025944">
    <property type="entry name" value="Sigma_54_int_dom_CS"/>
</dbReference>
<dbReference type="SMART" id="SM00382">
    <property type="entry name" value="AAA"/>
    <property type="match status" value="1"/>
</dbReference>
<evidence type="ECO:0000256" key="6">
    <source>
        <dbReference type="ARBA" id="ARBA00023163"/>
    </source>
</evidence>
<comment type="caution">
    <text evidence="8">The sequence shown here is derived from an EMBL/GenBank/DDBJ whole genome shotgun (WGS) entry which is preliminary data.</text>
</comment>
<dbReference type="InterPro" id="IPR027417">
    <property type="entry name" value="P-loop_NTPase"/>
</dbReference>
<dbReference type="EMBL" id="BAABAO010000015">
    <property type="protein sequence ID" value="GAA4141127.1"/>
    <property type="molecule type" value="Genomic_DNA"/>
</dbReference>
<dbReference type="InterPro" id="IPR009057">
    <property type="entry name" value="Homeodomain-like_sf"/>
</dbReference>
<evidence type="ECO:0000313" key="8">
    <source>
        <dbReference type="EMBL" id="GAA4141127.1"/>
    </source>
</evidence>
<dbReference type="InterPro" id="IPR003593">
    <property type="entry name" value="AAA+_ATPase"/>
</dbReference>
<dbReference type="PROSITE" id="PS00675">
    <property type="entry name" value="SIGMA54_INTERACT_1"/>
    <property type="match status" value="1"/>
</dbReference>
<dbReference type="Gene3D" id="3.40.50.300">
    <property type="entry name" value="P-loop containing nucleotide triphosphate hydrolases"/>
    <property type="match status" value="1"/>
</dbReference>
<dbReference type="Gene3D" id="1.10.8.60">
    <property type="match status" value="1"/>
</dbReference>
<evidence type="ECO:0000256" key="1">
    <source>
        <dbReference type="ARBA" id="ARBA00022741"/>
    </source>
</evidence>
<dbReference type="InterPro" id="IPR002197">
    <property type="entry name" value="HTH_Fis"/>
</dbReference>
<dbReference type="RefSeq" id="WP_229356342.1">
    <property type="nucleotide sequence ID" value="NZ_BAABAO010000015.1"/>
</dbReference>
<keyword evidence="2" id="KW-0067">ATP-binding</keyword>
<keyword evidence="5" id="KW-0010">Activator</keyword>
<name>A0ABP7YTN8_9FLAO</name>
<dbReference type="SUPFAM" id="SSF46689">
    <property type="entry name" value="Homeodomain-like"/>
    <property type="match status" value="1"/>
</dbReference>
<accession>A0ABP7YTN8</accession>
<dbReference type="Pfam" id="PF25601">
    <property type="entry name" value="AAA_lid_14"/>
    <property type="match status" value="1"/>
</dbReference>
<dbReference type="CDD" id="cd00009">
    <property type="entry name" value="AAA"/>
    <property type="match status" value="1"/>
</dbReference>
<reference evidence="9" key="1">
    <citation type="journal article" date="2019" name="Int. J. Syst. Evol. Microbiol.">
        <title>The Global Catalogue of Microorganisms (GCM) 10K type strain sequencing project: providing services to taxonomists for standard genome sequencing and annotation.</title>
        <authorList>
            <consortium name="The Broad Institute Genomics Platform"/>
            <consortium name="The Broad Institute Genome Sequencing Center for Infectious Disease"/>
            <person name="Wu L."/>
            <person name="Ma J."/>
        </authorList>
    </citation>
    <scope>NUCLEOTIDE SEQUENCE [LARGE SCALE GENOMIC DNA]</scope>
    <source>
        <strain evidence="9">JCM 17386</strain>
    </source>
</reference>
<dbReference type="Pfam" id="PF02954">
    <property type="entry name" value="HTH_8"/>
    <property type="match status" value="1"/>
</dbReference>
<dbReference type="InterPro" id="IPR025662">
    <property type="entry name" value="Sigma_54_int_dom_ATP-bd_1"/>
</dbReference>
<gene>
    <name evidence="8" type="ORF">GCM10022250_42340</name>
</gene>
<dbReference type="InterPro" id="IPR029016">
    <property type="entry name" value="GAF-like_dom_sf"/>
</dbReference>
<dbReference type="SUPFAM" id="SSF52540">
    <property type="entry name" value="P-loop containing nucleoside triphosphate hydrolases"/>
    <property type="match status" value="1"/>
</dbReference>
<keyword evidence="6" id="KW-0804">Transcription</keyword>
<dbReference type="InterPro" id="IPR058031">
    <property type="entry name" value="AAA_lid_NorR"/>
</dbReference>
<dbReference type="PROSITE" id="PS50045">
    <property type="entry name" value="SIGMA54_INTERACT_4"/>
    <property type="match status" value="1"/>
</dbReference>
<evidence type="ECO:0000259" key="7">
    <source>
        <dbReference type="PROSITE" id="PS50045"/>
    </source>
</evidence>
<sequence>MEKSTDKTAILMKRLQETEQEQMLILSICTALSSIVNKEEFDAVVNGTVKDNFLFDDFILTSSNEDESEYQIFYQSSNKNTDLKDYVLNDGFFNLCLDSADTVFFDLTKDQKNPDYIQNIHKKGFKNAIGICLPHTKGNRNALFLFFKNAKTFTRESNRVLRGIAAQLSITIRNIKMTEEYESNLVELKKLKSNSSTNNQDRTEIKNDGFYGIVGNSDAMQEVYELISQVASSNATVLIFGETGTGKELVANAIHHLSQVSNNRMVKVNCASIPENLIESELFGHEKGAFTGATEQRIGKFEQAENSTIFLDEIGELPLELQGKLLRVLQEKEIERIGGNKSIKINARVIAATNKSLHKEVAEERFRSDLYYRLNVYPIPIPALRDRRGDIEVLGNFFLEKHSEKIGKKINGFSKKILNEMMANAWPGNVRELENMVERSVLFAKEDRIREMTFPEIFIKTSETSKTEFQIKTLQEVEKAHILKVIKKCNGRISGPQGAAFLLGLPSTTLTSRMQKLGIKKEHFLD</sequence>
<dbReference type="Proteomes" id="UP001501333">
    <property type="component" value="Unassembled WGS sequence"/>
</dbReference>
<keyword evidence="3" id="KW-0805">Transcription regulation</keyword>
<feature type="domain" description="Sigma-54 factor interaction" evidence="7">
    <location>
        <begin position="213"/>
        <end position="442"/>
    </location>
</feature>
<organism evidence="8 9">
    <name type="scientific">Flavobacterium chungbukense</name>
    <dbReference type="NCBI Taxonomy" id="877464"/>
    <lineage>
        <taxon>Bacteria</taxon>
        <taxon>Pseudomonadati</taxon>
        <taxon>Bacteroidota</taxon>
        <taxon>Flavobacteriia</taxon>
        <taxon>Flavobacteriales</taxon>
        <taxon>Flavobacteriaceae</taxon>
        <taxon>Flavobacterium</taxon>
    </lineage>
</organism>